<dbReference type="InterPro" id="IPR029033">
    <property type="entry name" value="His_PPase_superfam"/>
</dbReference>
<evidence type="ECO:0000313" key="2">
    <source>
        <dbReference type="Proteomes" id="UP001056384"/>
    </source>
</evidence>
<protein>
    <submittedName>
        <fullName evidence="1">Histidine phosphatase superfamily, clade-1</fullName>
    </submittedName>
</protein>
<dbReference type="PANTHER" id="PTHR48100">
    <property type="entry name" value="BROAD-SPECIFICITY PHOSPHATASE YOR283W-RELATED"/>
    <property type="match status" value="1"/>
</dbReference>
<proteinExistence type="predicted"/>
<dbReference type="Gene3D" id="3.40.50.1240">
    <property type="entry name" value="Phosphoglycerate mutase-like"/>
    <property type="match status" value="1"/>
</dbReference>
<dbReference type="SMART" id="SM00855">
    <property type="entry name" value="PGAM"/>
    <property type="match status" value="1"/>
</dbReference>
<dbReference type="InterPro" id="IPR050275">
    <property type="entry name" value="PGM_Phosphatase"/>
</dbReference>
<dbReference type="Pfam" id="PF00300">
    <property type="entry name" value="His_Phos_1"/>
    <property type="match status" value="1"/>
</dbReference>
<dbReference type="AlphaFoldDB" id="A0A9Q9AZS1"/>
<dbReference type="InterPro" id="IPR013078">
    <property type="entry name" value="His_Pase_superF_clade-1"/>
</dbReference>
<dbReference type="GO" id="GO:0005737">
    <property type="term" value="C:cytoplasm"/>
    <property type="evidence" value="ECO:0007669"/>
    <property type="project" value="TreeGrafter"/>
</dbReference>
<dbReference type="CDD" id="cd07067">
    <property type="entry name" value="HP_PGM_like"/>
    <property type="match status" value="1"/>
</dbReference>
<accession>A0A9Q9AZS1</accession>
<dbReference type="GO" id="GO:0016791">
    <property type="term" value="F:phosphatase activity"/>
    <property type="evidence" value="ECO:0007669"/>
    <property type="project" value="TreeGrafter"/>
</dbReference>
<organism evidence="1 2">
    <name type="scientific">Septoria linicola</name>
    <dbReference type="NCBI Taxonomy" id="215465"/>
    <lineage>
        <taxon>Eukaryota</taxon>
        <taxon>Fungi</taxon>
        <taxon>Dikarya</taxon>
        <taxon>Ascomycota</taxon>
        <taxon>Pezizomycotina</taxon>
        <taxon>Dothideomycetes</taxon>
        <taxon>Dothideomycetidae</taxon>
        <taxon>Mycosphaerellales</taxon>
        <taxon>Mycosphaerellaceae</taxon>
        <taxon>Septoria</taxon>
    </lineage>
</organism>
<evidence type="ECO:0000313" key="1">
    <source>
        <dbReference type="EMBL" id="USW58085.1"/>
    </source>
</evidence>
<dbReference type="EMBL" id="CP099427">
    <property type="protein sequence ID" value="USW58085.1"/>
    <property type="molecule type" value="Genomic_DNA"/>
</dbReference>
<dbReference type="PANTHER" id="PTHR48100:SF54">
    <property type="entry name" value="PHOSPHATASE SPAC5H10.03-RELATED"/>
    <property type="match status" value="1"/>
</dbReference>
<dbReference type="SUPFAM" id="SSF53254">
    <property type="entry name" value="Phosphoglycerate mutase-like"/>
    <property type="match status" value="1"/>
</dbReference>
<keyword evidence="2" id="KW-1185">Reference proteome</keyword>
<gene>
    <name evidence="1" type="ORF">Slin15195_G114040</name>
</gene>
<name>A0A9Q9AZS1_9PEZI</name>
<dbReference type="Proteomes" id="UP001056384">
    <property type="component" value="Chromosome 10"/>
</dbReference>
<sequence length="245" mass="27541">MPPTLHLVRHAEGFHNSAKNGESIHDPFLTEKGEQQARELCSQFQYHDDIDLLMASPMKRTIQTCQFAFDPVVKRGHKILLMPQAQESSLEPMDTGSTKPELEQTFGDLIDTSRLELFPYWNRNIGRFDGNASSLIERATALRAVLRSRPEKNIVLVSHGTFAHFILGNIDLAGEQKTRMWSNAECRSYKFVSDDDEEAQLVELESSKSNRPDLEKQGTGYVLSTKGERKNSAGDVLYVAVKAAT</sequence>
<reference evidence="1" key="1">
    <citation type="submission" date="2022-06" db="EMBL/GenBank/DDBJ databases">
        <title>Complete genome sequences of two strains of the flax pathogen Septoria linicola.</title>
        <authorList>
            <person name="Lapalu N."/>
            <person name="Simon A."/>
            <person name="Demenou B."/>
            <person name="Paumier D."/>
            <person name="Guillot M.-P."/>
            <person name="Gout L."/>
            <person name="Valade R."/>
        </authorList>
    </citation>
    <scope>NUCLEOTIDE SEQUENCE</scope>
    <source>
        <strain evidence="1">SE15195</strain>
    </source>
</reference>